<name>M2PVR3_9PSEU</name>
<dbReference type="PATRIC" id="fig|1238180.3.peg.6519"/>
<dbReference type="SUPFAM" id="SSF48452">
    <property type="entry name" value="TPR-like"/>
    <property type="match status" value="1"/>
</dbReference>
<proteinExistence type="predicted"/>
<comment type="caution">
    <text evidence="1">The sequence shown here is derived from an EMBL/GenBank/DDBJ whole genome shotgun (WGS) entry which is preliminary data.</text>
</comment>
<dbReference type="EMBL" id="ANMG01000067">
    <property type="protein sequence ID" value="EMD23680.1"/>
    <property type="molecule type" value="Genomic_DNA"/>
</dbReference>
<evidence type="ECO:0000313" key="1">
    <source>
        <dbReference type="EMBL" id="EMD23680.1"/>
    </source>
</evidence>
<sequence>MRMVPNPLLRDLLTESGWTGQELANRTNELGAEIGLQLHYDRTAVAHWLSGTRARPPVPELVAEVFTRGLGRRVTTADTGFGVAAAPAAPPLWRTSIAAELTELCGDGPVSRSAMFGCVYSLAALSVPGWAELAGTAAVVCPAERGKKIERVEVEAARAMLELFSAADLTFGGGHARSALARYLRTTISPWLRSDATPAVRTDLLGTAAQLCYLCGFLCFDDELHGAAQRYYLAAVRLAHAAGDATQFAISLRALSVQARMLGHRRQAVNLATAATRALPEHASARTRAFLTGQLAVAEAAADDQREAVTHLLAAESYLDNAGGASAPVGTYHCAALSHHHAAVRACLGERPAAISALTRSLRHRPSTERRARAITLARLAELHLAGGELDRACHNWNQFLDDYPHLSSGRADAALATMRARLRPHARSHPALAVLQRSAALRRRRATTRP</sequence>
<gene>
    <name evidence="1" type="ORF">C791_6766</name>
</gene>
<protein>
    <recommendedName>
        <fullName evidence="3">Transcriptional regulator</fullName>
    </recommendedName>
</protein>
<dbReference type="InterPro" id="IPR011990">
    <property type="entry name" value="TPR-like_helical_dom_sf"/>
</dbReference>
<dbReference type="AlphaFoldDB" id="M2PVR3"/>
<organism evidence="1 2">
    <name type="scientific">Amycolatopsis azurea DSM 43854</name>
    <dbReference type="NCBI Taxonomy" id="1238180"/>
    <lineage>
        <taxon>Bacteria</taxon>
        <taxon>Bacillati</taxon>
        <taxon>Actinomycetota</taxon>
        <taxon>Actinomycetes</taxon>
        <taxon>Pseudonocardiales</taxon>
        <taxon>Pseudonocardiaceae</taxon>
        <taxon>Amycolatopsis</taxon>
    </lineage>
</organism>
<dbReference type="Proteomes" id="UP000014137">
    <property type="component" value="Unassembled WGS sequence"/>
</dbReference>
<dbReference type="Gene3D" id="1.25.40.10">
    <property type="entry name" value="Tetratricopeptide repeat domain"/>
    <property type="match status" value="1"/>
</dbReference>
<evidence type="ECO:0000313" key="2">
    <source>
        <dbReference type="Proteomes" id="UP000014137"/>
    </source>
</evidence>
<reference evidence="1 2" key="1">
    <citation type="submission" date="2012-10" db="EMBL/GenBank/DDBJ databases">
        <title>Genome assembly of Amycolatopsis azurea DSM 43854.</title>
        <authorList>
            <person name="Khatri I."/>
            <person name="Kaur I."/>
            <person name="Subramanian S."/>
            <person name="Mayilraj S."/>
        </authorList>
    </citation>
    <scope>NUCLEOTIDE SEQUENCE [LARGE SCALE GENOMIC DNA]</scope>
    <source>
        <strain evidence="1 2">DSM 43854</strain>
    </source>
</reference>
<evidence type="ECO:0008006" key="3">
    <source>
        <dbReference type="Google" id="ProtNLM"/>
    </source>
</evidence>
<accession>M2PVR3</accession>